<evidence type="ECO:0000313" key="2">
    <source>
        <dbReference type="Proteomes" id="UP001370758"/>
    </source>
</evidence>
<proteinExistence type="predicted"/>
<dbReference type="PANTHER" id="PTHR46082">
    <property type="entry name" value="ATP/GTP-BINDING PROTEIN-RELATED"/>
    <property type="match status" value="1"/>
</dbReference>
<gene>
    <name evidence="1" type="ORF">TWF481_006338</name>
</gene>
<dbReference type="SUPFAM" id="SSF53167">
    <property type="entry name" value="Purine and uridine phosphorylases"/>
    <property type="match status" value="1"/>
</dbReference>
<organism evidence="1 2">
    <name type="scientific">Arthrobotrys musiformis</name>
    <dbReference type="NCBI Taxonomy" id="47236"/>
    <lineage>
        <taxon>Eukaryota</taxon>
        <taxon>Fungi</taxon>
        <taxon>Dikarya</taxon>
        <taxon>Ascomycota</taxon>
        <taxon>Pezizomycotina</taxon>
        <taxon>Orbiliomycetes</taxon>
        <taxon>Orbiliales</taxon>
        <taxon>Orbiliaceae</taxon>
        <taxon>Arthrobotrys</taxon>
    </lineage>
</organism>
<dbReference type="AlphaFoldDB" id="A0AAV9WID5"/>
<reference evidence="1 2" key="1">
    <citation type="submission" date="2023-08" db="EMBL/GenBank/DDBJ databases">
        <authorList>
            <person name="Palmer J.M."/>
        </authorList>
    </citation>
    <scope>NUCLEOTIDE SEQUENCE [LARGE SCALE GENOMIC DNA]</scope>
    <source>
        <strain evidence="1 2">TWF481</strain>
    </source>
</reference>
<dbReference type="InterPro" id="IPR035994">
    <property type="entry name" value="Nucleoside_phosphorylase_sf"/>
</dbReference>
<name>A0AAV9WID5_9PEZI</name>
<dbReference type="Gene3D" id="3.40.50.1580">
    <property type="entry name" value="Nucleoside phosphorylase domain"/>
    <property type="match status" value="1"/>
</dbReference>
<dbReference type="Proteomes" id="UP001370758">
    <property type="component" value="Unassembled WGS sequence"/>
</dbReference>
<keyword evidence="2" id="KW-1185">Reference proteome</keyword>
<evidence type="ECO:0008006" key="3">
    <source>
        <dbReference type="Google" id="ProtNLM"/>
    </source>
</evidence>
<dbReference type="GO" id="GO:0009116">
    <property type="term" value="P:nucleoside metabolic process"/>
    <property type="evidence" value="ECO:0007669"/>
    <property type="project" value="InterPro"/>
</dbReference>
<dbReference type="PANTHER" id="PTHR46082:SF11">
    <property type="entry name" value="AAA+ ATPASE DOMAIN-CONTAINING PROTEIN-RELATED"/>
    <property type="match status" value="1"/>
</dbReference>
<comment type="caution">
    <text evidence="1">The sequence shown here is derived from an EMBL/GenBank/DDBJ whole genome shotgun (WGS) entry which is preliminary data.</text>
</comment>
<accession>A0AAV9WID5</accession>
<sequence length="384" mass="42218">MAQKYTYEDYTIAVIIPVEYQMTAFRHMLDQEHPALPTKKGDTNMYIHGEYNGHNIVIACLPGKYGKASASAVSTNLNRSFPSIIWRFLITTGGAVPSLENDIRLGDVVVSMPDQGTHGGVVEYDLGRDIEDDFELKGFLFPPPTLLRNVAQVMKSDHFIRDNKIEEFISLMTKNAEQPSIFERPSETLHPDILYAADYPHISGEKTCANCDKSRAVIRGDRYVEGSMIHYGLVASGDRAIRSATKRDALAEKIGNVLCFEREAAGVATESPCIVICGISNYSDSHENDVWNYYAAAAAAAVGKEMISYLTPKSRPSDTTSSALSSHRGMSSNSTIGTFTILRNEFGSLGIQQAAPGTIPLEWVQLLALAVDRDRDHDGGWSIL</sequence>
<evidence type="ECO:0000313" key="1">
    <source>
        <dbReference type="EMBL" id="KAK6507917.1"/>
    </source>
</evidence>
<dbReference type="EMBL" id="JAVHJL010000003">
    <property type="protein sequence ID" value="KAK6507917.1"/>
    <property type="molecule type" value="Genomic_DNA"/>
</dbReference>
<dbReference type="InterPro" id="IPR053137">
    <property type="entry name" value="NLR-like"/>
</dbReference>
<protein>
    <recommendedName>
        <fullName evidence="3">Nucleoside phosphorylase domain-containing protein</fullName>
    </recommendedName>
</protein>
<dbReference type="GO" id="GO:0003824">
    <property type="term" value="F:catalytic activity"/>
    <property type="evidence" value="ECO:0007669"/>
    <property type="project" value="InterPro"/>
</dbReference>